<organism evidence="1 2">
    <name type="scientific">Rhizophagus clarus</name>
    <dbReference type="NCBI Taxonomy" id="94130"/>
    <lineage>
        <taxon>Eukaryota</taxon>
        <taxon>Fungi</taxon>
        <taxon>Fungi incertae sedis</taxon>
        <taxon>Mucoromycota</taxon>
        <taxon>Glomeromycotina</taxon>
        <taxon>Glomeromycetes</taxon>
        <taxon>Glomerales</taxon>
        <taxon>Glomeraceae</taxon>
        <taxon>Rhizophagus</taxon>
    </lineage>
</organism>
<dbReference type="EMBL" id="BLAL01000285">
    <property type="protein sequence ID" value="GET00383.1"/>
    <property type="molecule type" value="Genomic_DNA"/>
</dbReference>
<dbReference type="Proteomes" id="UP000615446">
    <property type="component" value="Unassembled WGS sequence"/>
</dbReference>
<reference evidence="1" key="1">
    <citation type="submission" date="2019-10" db="EMBL/GenBank/DDBJ databases">
        <title>Conservation and host-specific expression of non-tandemly repeated heterogenous ribosome RNA gene in arbuscular mycorrhizal fungi.</title>
        <authorList>
            <person name="Maeda T."/>
            <person name="Kobayashi Y."/>
            <person name="Nakagawa T."/>
            <person name="Ezawa T."/>
            <person name="Yamaguchi K."/>
            <person name="Bino T."/>
            <person name="Nishimoto Y."/>
            <person name="Shigenobu S."/>
            <person name="Kawaguchi M."/>
        </authorList>
    </citation>
    <scope>NUCLEOTIDE SEQUENCE</scope>
    <source>
        <strain evidence="1">HR1</strain>
    </source>
</reference>
<gene>
    <name evidence="1" type="ORF">RCL2_002683700</name>
</gene>
<evidence type="ECO:0000313" key="1">
    <source>
        <dbReference type="EMBL" id="GET00383.1"/>
    </source>
</evidence>
<proteinExistence type="predicted"/>
<dbReference type="OrthoDB" id="2441910at2759"/>
<comment type="caution">
    <text evidence="1">The sequence shown here is derived from an EMBL/GenBank/DDBJ whole genome shotgun (WGS) entry which is preliminary data.</text>
</comment>
<dbReference type="AlphaFoldDB" id="A0A8H3M7V6"/>
<name>A0A8H3M7V6_9GLOM</name>
<protein>
    <submittedName>
        <fullName evidence="1">Uncharacterized protein</fullName>
    </submittedName>
</protein>
<sequence length="327" mass="37819">MRPFISDWIRLPDSHPLEVELNFLHNHVIKYAVSLSFRPVKEEVHTLYLRAINEQESLETFADRAHNPGYDYTTVALFRKYGEEALGSQNGEFMFKRLEAVVGEYNNSGRGKAVLQEYDARIGKSFNLWIVTNLMCRVRVRVLQANELGYERSERRLLAIAHRHPGSMSIAKRFLCPGWETINTSAIQKTDVENEFLVPSTKILMLCCRLVENEFFYASLHAQPTQQSQILHTEMRPANNTLVTKQEEPSEVEEINFSEFTTFLEVVESDYQNSGRALRTALDKFKDRNNAAKFKSISRLTSFLYDLNRDLDPMVRVKSDANIRVQV</sequence>
<accession>A0A8H3M7V6</accession>
<evidence type="ECO:0000313" key="2">
    <source>
        <dbReference type="Proteomes" id="UP000615446"/>
    </source>
</evidence>